<sequence>MPRHFRLVIINPKRRGAGFHRDGHDASLNANRLGRFDRGKVDLSGLPANRRLQTGVALLMPHRCVASNQAESRYNWVRRDSCFN</sequence>
<evidence type="ECO:0000313" key="2">
    <source>
        <dbReference type="Proteomes" id="UP000315082"/>
    </source>
</evidence>
<accession>A0A518JXP4</accession>
<gene>
    <name evidence="1" type="ORF">Poly24_40380</name>
</gene>
<protein>
    <submittedName>
        <fullName evidence="1">Uncharacterized protein</fullName>
    </submittedName>
</protein>
<dbReference type="KEGG" id="rcf:Poly24_40380"/>
<reference evidence="1 2" key="1">
    <citation type="submission" date="2019-02" db="EMBL/GenBank/DDBJ databases">
        <title>Deep-cultivation of Planctomycetes and their phenomic and genomic characterization uncovers novel biology.</title>
        <authorList>
            <person name="Wiegand S."/>
            <person name="Jogler M."/>
            <person name="Boedeker C."/>
            <person name="Pinto D."/>
            <person name="Vollmers J."/>
            <person name="Rivas-Marin E."/>
            <person name="Kohn T."/>
            <person name="Peeters S.H."/>
            <person name="Heuer A."/>
            <person name="Rast P."/>
            <person name="Oberbeckmann S."/>
            <person name="Bunk B."/>
            <person name="Jeske O."/>
            <person name="Meyerdierks A."/>
            <person name="Storesund J.E."/>
            <person name="Kallscheuer N."/>
            <person name="Luecker S."/>
            <person name="Lage O.M."/>
            <person name="Pohl T."/>
            <person name="Merkel B.J."/>
            <person name="Hornburger P."/>
            <person name="Mueller R.-W."/>
            <person name="Bruemmer F."/>
            <person name="Labrenz M."/>
            <person name="Spormann A.M."/>
            <person name="Op den Camp H."/>
            <person name="Overmann J."/>
            <person name="Amann R."/>
            <person name="Jetten M.S.M."/>
            <person name="Mascher T."/>
            <person name="Medema M.H."/>
            <person name="Devos D.P."/>
            <person name="Kaster A.-K."/>
            <person name="Ovreas L."/>
            <person name="Rohde M."/>
            <person name="Galperin M.Y."/>
            <person name="Jogler C."/>
        </authorList>
    </citation>
    <scope>NUCLEOTIDE SEQUENCE [LARGE SCALE GENOMIC DNA]</scope>
    <source>
        <strain evidence="1 2">Poly24</strain>
    </source>
</reference>
<name>A0A518JXP4_9BACT</name>
<keyword evidence="2" id="KW-1185">Reference proteome</keyword>
<proteinExistence type="predicted"/>
<dbReference type="AlphaFoldDB" id="A0A518JXP4"/>
<dbReference type="Proteomes" id="UP000315082">
    <property type="component" value="Chromosome"/>
</dbReference>
<dbReference type="EMBL" id="CP036348">
    <property type="protein sequence ID" value="QDV70317.1"/>
    <property type="molecule type" value="Genomic_DNA"/>
</dbReference>
<organism evidence="1 2">
    <name type="scientific">Rosistilla carotiformis</name>
    <dbReference type="NCBI Taxonomy" id="2528017"/>
    <lineage>
        <taxon>Bacteria</taxon>
        <taxon>Pseudomonadati</taxon>
        <taxon>Planctomycetota</taxon>
        <taxon>Planctomycetia</taxon>
        <taxon>Pirellulales</taxon>
        <taxon>Pirellulaceae</taxon>
        <taxon>Rosistilla</taxon>
    </lineage>
</organism>
<evidence type="ECO:0000313" key="1">
    <source>
        <dbReference type="EMBL" id="QDV70317.1"/>
    </source>
</evidence>